<evidence type="ECO:0000313" key="1">
    <source>
        <dbReference type="EMBL" id="QGW82517.1"/>
    </source>
</evidence>
<dbReference type="AlphaFoldDB" id="A0A6I6HIZ7"/>
<reference evidence="1 2" key="1">
    <citation type="submission" date="2019-12" db="EMBL/GenBank/DDBJ databases">
        <title>Hybrid Genome Assemblies of two High G+C Isolates from Undergraduate Microbiology Courses.</title>
        <authorList>
            <person name="Ne Ville C.J."/>
            <person name="Enright D."/>
            <person name="Hernandez I."/>
            <person name="Dodsworth J."/>
            <person name="Orwin P.M."/>
        </authorList>
    </citation>
    <scope>NUCLEOTIDE SEQUENCE [LARGE SCALE GENOMIC DNA]</scope>
    <source>
        <strain evidence="1 2">CSUSB</strain>
    </source>
</reference>
<name>A0A6I6HIZ7_VARPD</name>
<dbReference type="Proteomes" id="UP000425817">
    <property type="component" value="Chromosome"/>
</dbReference>
<gene>
    <name evidence="1" type="ORF">GOQ09_13405</name>
</gene>
<proteinExistence type="predicted"/>
<accession>A0A6I6HIZ7</accession>
<organism evidence="1 2">
    <name type="scientific">Variovorax paradoxus</name>
    <dbReference type="NCBI Taxonomy" id="34073"/>
    <lineage>
        <taxon>Bacteria</taxon>
        <taxon>Pseudomonadati</taxon>
        <taxon>Pseudomonadota</taxon>
        <taxon>Betaproteobacteria</taxon>
        <taxon>Burkholderiales</taxon>
        <taxon>Comamonadaceae</taxon>
        <taxon>Variovorax</taxon>
    </lineage>
</organism>
<evidence type="ECO:0000313" key="2">
    <source>
        <dbReference type="Proteomes" id="UP000425817"/>
    </source>
</evidence>
<dbReference type="OrthoDB" id="4404538at2"/>
<dbReference type="EMBL" id="CP046622">
    <property type="protein sequence ID" value="QGW82517.1"/>
    <property type="molecule type" value="Genomic_DNA"/>
</dbReference>
<protein>
    <submittedName>
        <fullName evidence="1">DUF2199 domain-containing protein</fullName>
    </submittedName>
</protein>
<dbReference type="InterPro" id="IPR018697">
    <property type="entry name" value="DUF2199"/>
</dbReference>
<dbReference type="Pfam" id="PF09965">
    <property type="entry name" value="DUF2199"/>
    <property type="match status" value="1"/>
</dbReference>
<sequence>MAGGVRCCRLTIDGQYFFVRGCLEIPVQCQGEPFSWGVWVSLSKESYTQWVELFEEPLRSHAGPFFGWLNTSLKPYPDTVNLKTRVRLRDGGIRPLIELEPTDHPLAVEQREGITVERVAELYSLMMHADE</sequence>